<gene>
    <name evidence="3" type="primary">LOC127752348</name>
</gene>
<reference evidence="3" key="1">
    <citation type="submission" date="2025-08" db="UniProtKB">
        <authorList>
            <consortium name="RefSeq"/>
        </authorList>
    </citation>
    <scope>IDENTIFICATION</scope>
    <source>
        <tissue evidence="3">Whole organism</tissue>
    </source>
</reference>
<protein>
    <submittedName>
        <fullName evidence="3">Uncharacterized protein LOC127752348</fullName>
    </submittedName>
</protein>
<feature type="region of interest" description="Disordered" evidence="1">
    <location>
        <begin position="100"/>
        <end position="123"/>
    </location>
</feature>
<dbReference type="Proteomes" id="UP000504606">
    <property type="component" value="Unplaced"/>
</dbReference>
<dbReference type="AlphaFoldDB" id="A0A9C6XWI7"/>
<accession>A0A9C6XWI7</accession>
<evidence type="ECO:0000313" key="3">
    <source>
        <dbReference type="RefSeq" id="XP_052133437.1"/>
    </source>
</evidence>
<dbReference type="RefSeq" id="XP_052133437.1">
    <property type="nucleotide sequence ID" value="XM_052277477.1"/>
</dbReference>
<evidence type="ECO:0000313" key="2">
    <source>
        <dbReference type="Proteomes" id="UP000504606"/>
    </source>
</evidence>
<proteinExistence type="predicted"/>
<name>A0A9C6XWI7_FRAOC</name>
<organism evidence="2 3">
    <name type="scientific">Frankliniella occidentalis</name>
    <name type="common">Western flower thrips</name>
    <name type="synonym">Euthrips occidentalis</name>
    <dbReference type="NCBI Taxonomy" id="133901"/>
    <lineage>
        <taxon>Eukaryota</taxon>
        <taxon>Metazoa</taxon>
        <taxon>Ecdysozoa</taxon>
        <taxon>Arthropoda</taxon>
        <taxon>Hexapoda</taxon>
        <taxon>Insecta</taxon>
        <taxon>Pterygota</taxon>
        <taxon>Neoptera</taxon>
        <taxon>Paraneoptera</taxon>
        <taxon>Thysanoptera</taxon>
        <taxon>Terebrantia</taxon>
        <taxon>Thripoidea</taxon>
        <taxon>Thripidae</taxon>
        <taxon>Frankliniella</taxon>
    </lineage>
</organism>
<dbReference type="KEGG" id="foc:127752348"/>
<keyword evidence="2" id="KW-1185">Reference proteome</keyword>
<dbReference type="GeneID" id="127752348"/>
<sequence>MLTVLGCAPLFTPHDNRIHGAARLLCSLSRTVGAVISIQAGESNAAEGNLTLDVVHECQNADGVTAAEIEEVSIQNKGSSGKYVRFSYSFGKLREASACRTQGRPTRSTRMHGRQDAAYQLGA</sequence>
<evidence type="ECO:0000256" key="1">
    <source>
        <dbReference type="SAM" id="MobiDB-lite"/>
    </source>
</evidence>